<evidence type="ECO:0000313" key="2">
    <source>
        <dbReference type="EMBL" id="ALJ28427.1"/>
    </source>
</evidence>
<keyword evidence="3" id="KW-1185">Reference proteome</keyword>
<sequence>MNDTAGHGPDPKDNQPAGNQVEILFEHREREIRLLFSLYSGREQVYVDDQLVSDHRSWRFRNQHRFEAGGVRYVLEVHTKKSARNILFGIIDVRLLADGVLIDSDQFNGARYVLNQLHTRPGWLLLLPYTLAGGIIGSAVAYYALNHFL</sequence>
<proteinExistence type="predicted"/>
<evidence type="ECO:0000256" key="1">
    <source>
        <dbReference type="SAM" id="Phobius"/>
    </source>
</evidence>
<keyword evidence="1" id="KW-1133">Transmembrane helix</keyword>
<evidence type="ECO:0008006" key="4">
    <source>
        <dbReference type="Google" id="ProtNLM"/>
    </source>
</evidence>
<accession>A0A0S1B0E8</accession>
<dbReference type="AlphaFoldDB" id="A0A0S1B0E8"/>
<dbReference type="Proteomes" id="UP000061010">
    <property type="component" value="Chromosome"/>
</dbReference>
<gene>
    <name evidence="2" type="ORF">AOT14_20520</name>
</gene>
<name>A0A0S1B0E8_9GAMM</name>
<evidence type="ECO:0000313" key="3">
    <source>
        <dbReference type="Proteomes" id="UP000061010"/>
    </source>
</evidence>
<dbReference type="KEGG" id="sacz:AOT14_20520"/>
<feature type="transmembrane region" description="Helical" evidence="1">
    <location>
        <begin position="123"/>
        <end position="145"/>
    </location>
</feature>
<organism evidence="2 3">
    <name type="scientific">Stenotrophomonas acidaminiphila</name>
    <dbReference type="NCBI Taxonomy" id="128780"/>
    <lineage>
        <taxon>Bacteria</taxon>
        <taxon>Pseudomonadati</taxon>
        <taxon>Pseudomonadota</taxon>
        <taxon>Gammaproteobacteria</taxon>
        <taxon>Lysobacterales</taxon>
        <taxon>Lysobacteraceae</taxon>
        <taxon>Stenotrophomonas</taxon>
    </lineage>
</organism>
<reference evidence="2 3" key="1">
    <citation type="journal article" date="2015" name="Genome Announc.">
        <title>Complete Genome Sequencing of Stenotrophomonas acidaminiphila ZAC14D2_NAIMI4_2, a Multidrug-Resistant Strain Isolated from Sediments of a Polluted River in Mexico, Uncovers New Antibiotic Resistance Genes and a Novel Class-II Lasso Peptide Biosynthesis Gene Cluster.</title>
        <authorList>
            <person name="Vinuesa P."/>
            <person name="Ochoa-Sanchez L.E."/>
        </authorList>
    </citation>
    <scope>NUCLEOTIDE SEQUENCE [LARGE SCALE GENOMIC DNA]</scope>
    <source>
        <strain evidence="2 3">ZAC14D2_NAIMI4_2</strain>
    </source>
</reference>
<dbReference type="PATRIC" id="fig|128780.6.peg.2066"/>
<keyword evidence="1" id="KW-0812">Transmembrane</keyword>
<protein>
    <recommendedName>
        <fullName evidence="4">Transmembrane protein</fullName>
    </recommendedName>
</protein>
<keyword evidence="1" id="KW-0472">Membrane</keyword>
<dbReference type="EMBL" id="CP012900">
    <property type="protein sequence ID" value="ALJ28427.1"/>
    <property type="molecule type" value="Genomic_DNA"/>
</dbReference>